<dbReference type="AlphaFoldDB" id="A0A8J2EM56"/>
<gene>
    <name evidence="1" type="ORF">HICCMSTLAB_LOCUS469</name>
</gene>
<comment type="caution">
    <text evidence="1">The sequence shown here is derived from an EMBL/GenBank/DDBJ whole genome shotgun (WGS) entry which is preliminary data.</text>
</comment>
<protein>
    <recommendedName>
        <fullName evidence="3">MULE transposase domain-containing protein</fullName>
    </recommendedName>
</protein>
<evidence type="ECO:0000313" key="2">
    <source>
        <dbReference type="Proteomes" id="UP000786811"/>
    </source>
</evidence>
<name>A0A8J2EM56_COTCN</name>
<dbReference type="Proteomes" id="UP000786811">
    <property type="component" value="Unassembled WGS sequence"/>
</dbReference>
<organism evidence="1 2">
    <name type="scientific">Cotesia congregata</name>
    <name type="common">Parasitoid wasp</name>
    <name type="synonym">Apanteles congregatus</name>
    <dbReference type="NCBI Taxonomy" id="51543"/>
    <lineage>
        <taxon>Eukaryota</taxon>
        <taxon>Metazoa</taxon>
        <taxon>Ecdysozoa</taxon>
        <taxon>Arthropoda</taxon>
        <taxon>Hexapoda</taxon>
        <taxon>Insecta</taxon>
        <taxon>Pterygota</taxon>
        <taxon>Neoptera</taxon>
        <taxon>Endopterygota</taxon>
        <taxon>Hymenoptera</taxon>
        <taxon>Apocrita</taxon>
        <taxon>Ichneumonoidea</taxon>
        <taxon>Braconidae</taxon>
        <taxon>Microgastrinae</taxon>
        <taxon>Cotesia</taxon>
    </lineage>
</organism>
<accession>A0A8J2EM56</accession>
<dbReference type="EMBL" id="CAJNRD030001114">
    <property type="protein sequence ID" value="CAG5073526.1"/>
    <property type="molecule type" value="Genomic_DNA"/>
</dbReference>
<dbReference type="OrthoDB" id="7692171at2759"/>
<keyword evidence="2" id="KW-1185">Reference proteome</keyword>
<sequence length="363" mass="42475">MSLENQKKGVISQENSVVLLKEHSHAKNFNLAPIFNFKNELYKSVISTFRDLRDIYDELAVKHRKGSSLLPFHKMVRIMQQWQKKICPPTSNSLGEYYLRLKMNRWKHLYQSNDSNLSVTNVYGSDGSIATVFIDPDFVDNIHETHLYVDATYKVCPTNPKGIYQFLTIMASFNDSILPVAWSLMSKKSTQCYVAVISHFKALSQHMRVLSYMTDFEGGLRKALINANIKKAKKLGLLKKLENWEDGKNFFRKLLALALLPSTDIIQTFDWLIRIHAPFYPIFETFITYFEDYWLNNIKPAGFSVYKLKNRTNNYTEAYHRRLNRFFGVHSSIWQFTIAVPDNQYIVFNNDAANYFNYILHQH</sequence>
<proteinExistence type="predicted"/>
<evidence type="ECO:0000313" key="1">
    <source>
        <dbReference type="EMBL" id="CAG5073526.1"/>
    </source>
</evidence>
<evidence type="ECO:0008006" key="3">
    <source>
        <dbReference type="Google" id="ProtNLM"/>
    </source>
</evidence>
<reference evidence="1" key="1">
    <citation type="submission" date="2021-04" db="EMBL/GenBank/DDBJ databases">
        <authorList>
            <person name="Chebbi M.A.C M."/>
        </authorList>
    </citation>
    <scope>NUCLEOTIDE SEQUENCE</scope>
</reference>